<keyword evidence="1" id="KW-1133">Transmembrane helix</keyword>
<dbReference type="InterPro" id="IPR021548">
    <property type="entry name" value="DUF2895"/>
</dbReference>
<gene>
    <name evidence="2" type="ORF">LFA_2442</name>
</gene>
<dbReference type="OrthoDB" id="8558441at2"/>
<protein>
    <recommendedName>
        <fullName evidence="4">Integrating conjugative element protein, PFL_4703 family</fullName>
    </recommendedName>
</protein>
<dbReference type="HOGENOM" id="CLU_1254632_0_0_6"/>
<dbReference type="RefSeq" id="WP_045096241.1">
    <property type="nucleotide sequence ID" value="NZ_LN614827.1"/>
</dbReference>
<dbReference type="Pfam" id="PF11444">
    <property type="entry name" value="DUF2895"/>
    <property type="match status" value="1"/>
</dbReference>
<dbReference type="STRING" id="1212491.LFA_2442"/>
<keyword evidence="3" id="KW-1185">Reference proteome</keyword>
<keyword evidence="1" id="KW-0812">Transmembrane</keyword>
<feature type="transmembrane region" description="Helical" evidence="1">
    <location>
        <begin position="17"/>
        <end position="37"/>
    </location>
</feature>
<evidence type="ECO:0000256" key="1">
    <source>
        <dbReference type="SAM" id="Phobius"/>
    </source>
</evidence>
<dbReference type="AlphaFoldDB" id="A0A098G762"/>
<accession>A0A098G762</accession>
<dbReference type="Proteomes" id="UP000032430">
    <property type="component" value="Chromosome I"/>
</dbReference>
<dbReference type="EMBL" id="LN614827">
    <property type="protein sequence ID" value="CEG57814.1"/>
    <property type="molecule type" value="Genomic_DNA"/>
</dbReference>
<proteinExistence type="predicted"/>
<evidence type="ECO:0000313" key="3">
    <source>
        <dbReference type="Proteomes" id="UP000032430"/>
    </source>
</evidence>
<sequence length="220" mass="25360">MFNYWKKIDSLNHLNRLLLAFISVLVFIVSGLIITLAKSPNRYEFWLTPSMATNGGLIKAEQIPAEYVQGFVATLMPALNTWSKSGKSEFTNNLASFHYYFTPRHRHLMEQTLAAYKDAQLFNRVQVASLYRFMEDSDVKDIGNNMWEVHLVLRITQRLKDNSPMVIADKVVDYHLRVVKVTLSRLQNPFQLALDGYTQPEALVKDLLATPLEEKQHDKV</sequence>
<dbReference type="KEGG" id="lfa:LFA_2442"/>
<keyword evidence="1" id="KW-0472">Membrane</keyword>
<name>A0A098G762_9GAMM</name>
<evidence type="ECO:0000313" key="2">
    <source>
        <dbReference type="EMBL" id="CEG57814.1"/>
    </source>
</evidence>
<reference evidence="3" key="1">
    <citation type="submission" date="2014-09" db="EMBL/GenBank/DDBJ databases">
        <authorList>
            <person name="Gomez-Valero L."/>
        </authorList>
    </citation>
    <scope>NUCLEOTIDE SEQUENCE [LARGE SCALE GENOMIC DNA]</scope>
    <source>
        <strain evidence="3">ATCC700992</strain>
    </source>
</reference>
<evidence type="ECO:0008006" key="4">
    <source>
        <dbReference type="Google" id="ProtNLM"/>
    </source>
</evidence>
<organism evidence="2 3">
    <name type="scientific">Legionella fallonii LLAP-10</name>
    <dbReference type="NCBI Taxonomy" id="1212491"/>
    <lineage>
        <taxon>Bacteria</taxon>
        <taxon>Pseudomonadati</taxon>
        <taxon>Pseudomonadota</taxon>
        <taxon>Gammaproteobacteria</taxon>
        <taxon>Legionellales</taxon>
        <taxon>Legionellaceae</taxon>
        <taxon>Legionella</taxon>
    </lineage>
</organism>